<comment type="similarity">
    <text evidence="2 10">Belongs to the FliR/MopE/SpaR family.</text>
</comment>
<evidence type="ECO:0000256" key="7">
    <source>
        <dbReference type="ARBA" id="ARBA00023136"/>
    </source>
</evidence>
<sequence>MLNDILTLDIYRFFLIFTRIGAALMIVPGLGGSLVPTRVRLIFALAMSLVLLPVLGGGLPPLPNRLSNLFFLIGSEAMIGVYLGILTQTLMSTLHVAGTFIGFQVGLTNAFSYDAVAEQQSSTLTAFFTNTALIAIFVTNLHHLMIEAIAGSYAVMVPGQPLPLGDFAETLSKLLSASFNFALQLAAPLLAFGIIYNVALGLMSRLSPQIQVFFIALPLQVMAGLWMMMVALPLIIILFLRWFQDGLMPFLTPR</sequence>
<keyword evidence="6 10" id="KW-1133">Transmembrane helix</keyword>
<evidence type="ECO:0000313" key="11">
    <source>
        <dbReference type="EMBL" id="CAM77329.1"/>
    </source>
</evidence>
<accession>A4U372</accession>
<feature type="transmembrane region" description="Helical" evidence="10">
    <location>
        <begin position="41"/>
        <end position="62"/>
    </location>
</feature>
<keyword evidence="4 10" id="KW-1003">Cell membrane</keyword>
<evidence type="ECO:0000256" key="5">
    <source>
        <dbReference type="ARBA" id="ARBA00022692"/>
    </source>
</evidence>
<feature type="transmembrane region" description="Helical" evidence="10">
    <location>
        <begin position="181"/>
        <end position="200"/>
    </location>
</feature>
<feature type="transmembrane region" description="Helical" evidence="10">
    <location>
        <begin position="212"/>
        <end position="243"/>
    </location>
</feature>
<feature type="transmembrane region" description="Helical" evidence="10">
    <location>
        <begin position="69"/>
        <end position="87"/>
    </location>
</feature>
<comment type="function">
    <text evidence="1 10">Role in flagellar biosynthesis.</text>
</comment>
<evidence type="ECO:0000256" key="2">
    <source>
        <dbReference type="ARBA" id="ARBA00009772"/>
    </source>
</evidence>
<comment type="subcellular location">
    <subcellularLocation>
        <location evidence="10">Cell membrane</location>
        <topology evidence="10">Multi-pass membrane protein</topology>
    </subcellularLocation>
    <subcellularLocation>
        <location evidence="10">Bacterial flagellum basal body</location>
    </subcellularLocation>
</comment>
<dbReference type="PANTHER" id="PTHR30065">
    <property type="entry name" value="FLAGELLAR BIOSYNTHETIC PROTEIN FLIR"/>
    <property type="match status" value="1"/>
</dbReference>
<evidence type="ECO:0000256" key="8">
    <source>
        <dbReference type="ARBA" id="ARBA00023143"/>
    </source>
</evidence>
<gene>
    <name evidence="11" type="ORF">MGR_2515</name>
</gene>
<dbReference type="AlphaFoldDB" id="A4U372"/>
<proteinExistence type="inferred from homology"/>
<dbReference type="Pfam" id="PF01311">
    <property type="entry name" value="Bac_export_1"/>
    <property type="match status" value="1"/>
</dbReference>
<dbReference type="InterPro" id="IPR002010">
    <property type="entry name" value="T3SS_IM_R"/>
</dbReference>
<keyword evidence="5 10" id="KW-0812">Transmembrane</keyword>
<dbReference type="GO" id="GO:0005886">
    <property type="term" value="C:plasma membrane"/>
    <property type="evidence" value="ECO:0007669"/>
    <property type="project" value="UniProtKB-SubCell"/>
</dbReference>
<keyword evidence="8 10" id="KW-0975">Bacterial flagellum</keyword>
<evidence type="ECO:0000256" key="10">
    <source>
        <dbReference type="RuleBase" id="RU362071"/>
    </source>
</evidence>
<evidence type="ECO:0000256" key="3">
    <source>
        <dbReference type="ARBA" id="ARBA00021717"/>
    </source>
</evidence>
<dbReference type="GO" id="GO:0009425">
    <property type="term" value="C:bacterial-type flagellum basal body"/>
    <property type="evidence" value="ECO:0007669"/>
    <property type="project" value="UniProtKB-SubCell"/>
</dbReference>
<evidence type="ECO:0000256" key="1">
    <source>
        <dbReference type="ARBA" id="ARBA00002578"/>
    </source>
</evidence>
<dbReference type="PRINTS" id="PR00953">
    <property type="entry name" value="TYPE3IMRPROT"/>
</dbReference>
<dbReference type="NCBIfam" id="TIGR01400">
    <property type="entry name" value="fliR"/>
    <property type="match status" value="1"/>
</dbReference>
<dbReference type="EMBL" id="CU459003">
    <property type="protein sequence ID" value="CAM77329.1"/>
    <property type="molecule type" value="Genomic_DNA"/>
</dbReference>
<keyword evidence="7 10" id="KW-0472">Membrane</keyword>
<evidence type="ECO:0000256" key="6">
    <source>
        <dbReference type="ARBA" id="ARBA00022989"/>
    </source>
</evidence>
<name>A4U372_9PROT</name>
<dbReference type="InterPro" id="IPR006303">
    <property type="entry name" value="FliR"/>
</dbReference>
<dbReference type="GO" id="GO:0044780">
    <property type="term" value="P:bacterial-type flagellum assembly"/>
    <property type="evidence" value="ECO:0007669"/>
    <property type="project" value="UniProtKB-UniRule"/>
</dbReference>
<reference evidence="11" key="1">
    <citation type="journal article" date="2007" name="J. Bacteriol.">
        <title>Comparative genome analysis of four magnetotactic bacteria reveals a complex set of group-specific genes implicated in magnetosome biomineralization and function.</title>
        <authorList>
            <person name="Richter M."/>
            <person name="Kube M."/>
            <person name="Bazylinski D.A."/>
            <person name="Lombardot T."/>
            <person name="Gloeckner F.O."/>
            <person name="Reinhardt R."/>
            <person name="Schueler D."/>
        </authorList>
    </citation>
    <scope>NUCLEOTIDE SEQUENCE</scope>
    <source>
        <strain evidence="11">MSR-1</strain>
    </source>
</reference>
<dbReference type="PANTHER" id="PTHR30065:SF8">
    <property type="entry name" value="FLAGELLAR BIOSYNTHETIC PROTEIN FLIR"/>
    <property type="match status" value="1"/>
</dbReference>
<feature type="transmembrane region" description="Helical" evidence="10">
    <location>
        <begin position="124"/>
        <end position="146"/>
    </location>
</feature>
<dbReference type="GO" id="GO:0006605">
    <property type="term" value="P:protein targeting"/>
    <property type="evidence" value="ECO:0007669"/>
    <property type="project" value="UniProtKB-UniRule"/>
</dbReference>
<evidence type="ECO:0000256" key="4">
    <source>
        <dbReference type="ARBA" id="ARBA00022475"/>
    </source>
</evidence>
<dbReference type="RefSeq" id="WP_106003247.1">
    <property type="nucleotide sequence ID" value="NZ_CP027527.1"/>
</dbReference>
<feature type="transmembrane region" description="Helical" evidence="10">
    <location>
        <begin position="12"/>
        <end position="35"/>
    </location>
</feature>
<organism evidence="11">
    <name type="scientific">Magnetospirillum gryphiswaldense</name>
    <dbReference type="NCBI Taxonomy" id="55518"/>
    <lineage>
        <taxon>Bacteria</taxon>
        <taxon>Pseudomonadati</taxon>
        <taxon>Pseudomonadota</taxon>
        <taxon>Alphaproteobacteria</taxon>
        <taxon>Rhodospirillales</taxon>
        <taxon>Rhodospirillaceae</taxon>
        <taxon>Magnetospirillum</taxon>
    </lineage>
</organism>
<evidence type="ECO:0000256" key="9">
    <source>
        <dbReference type="NCBIfam" id="TIGR01400"/>
    </source>
</evidence>
<feature type="transmembrane region" description="Helical" evidence="10">
    <location>
        <begin position="93"/>
        <end position="112"/>
    </location>
</feature>
<protein>
    <recommendedName>
        <fullName evidence="3 9">Flagellar biosynthetic protein FliR</fullName>
    </recommendedName>
</protein>